<reference evidence="1" key="1">
    <citation type="submission" date="2022-09" db="EMBL/GenBank/DDBJ databases">
        <title>Diverse halophilic archaea isolated from saline environments.</title>
        <authorList>
            <person name="Cui H.-L."/>
        </authorList>
    </citation>
    <scope>NUCLEOTIDE SEQUENCE</scope>
    <source>
        <strain evidence="1">ZS-35-S2</strain>
    </source>
</reference>
<evidence type="ECO:0000313" key="2">
    <source>
        <dbReference type="Proteomes" id="UP001057580"/>
    </source>
</evidence>
<evidence type="ECO:0000313" key="1">
    <source>
        <dbReference type="EMBL" id="UWM56193.1"/>
    </source>
</evidence>
<dbReference type="AlphaFoldDB" id="A0A9E7UCE7"/>
<dbReference type="GeneID" id="74942323"/>
<sequence length="276" mass="30193">MSSPPRSGRGARIGRRSLLALALAVLTVTAGCTLPFFGPEPDSFDATYDYRFGIDVYGNLTDVTVRAPLPVGPNGTPLDAEVLLPDGAVRDRDDQQVFDARIVDTEFGPMLELTADRVEVVPRYFATVEEDGVGRQVEISADEYDPENPDHRTVDFRSASVSVTIRGEYPIDTRTPVGSEPVFHNLSDRTVVECPTPTTDGATCYAYTGPYYVSYDADPETRVQTFAAFEGYNEWFAGGWTGNSYRDSVSVNVTGPQDSWVDAEGELLTGNGNYRD</sequence>
<dbReference type="KEGG" id="ssai:N0B31_07835"/>
<dbReference type="Proteomes" id="UP001057580">
    <property type="component" value="Chromosome"/>
</dbReference>
<dbReference type="PROSITE" id="PS51257">
    <property type="entry name" value="PROKAR_LIPOPROTEIN"/>
    <property type="match status" value="1"/>
</dbReference>
<name>A0A9E7UCE7_9EURY</name>
<evidence type="ECO:0008006" key="3">
    <source>
        <dbReference type="Google" id="ProtNLM"/>
    </source>
</evidence>
<accession>A0A9E7UCE7</accession>
<keyword evidence="2" id="KW-1185">Reference proteome</keyword>
<proteinExistence type="predicted"/>
<protein>
    <recommendedName>
        <fullName evidence="3">Lipoprotein</fullName>
    </recommendedName>
</protein>
<organism evidence="1 2">
    <name type="scientific">Salinirubellus salinus</name>
    <dbReference type="NCBI Taxonomy" id="1364945"/>
    <lineage>
        <taxon>Archaea</taxon>
        <taxon>Methanobacteriati</taxon>
        <taxon>Methanobacteriota</taxon>
        <taxon>Stenosarchaea group</taxon>
        <taxon>Halobacteria</taxon>
        <taxon>Halobacteriales</taxon>
        <taxon>Natronomonadaceae</taxon>
        <taxon>Salinirubellus</taxon>
    </lineage>
</organism>
<dbReference type="RefSeq" id="WP_260595313.1">
    <property type="nucleotide sequence ID" value="NZ_CP104003.1"/>
</dbReference>
<dbReference type="EMBL" id="CP104003">
    <property type="protein sequence ID" value="UWM56193.1"/>
    <property type="molecule type" value="Genomic_DNA"/>
</dbReference>
<gene>
    <name evidence="1" type="ORF">N0B31_07835</name>
</gene>